<comment type="caution">
    <text evidence="5">The sequence shown here is derived from an EMBL/GenBank/DDBJ whole genome shotgun (WGS) entry which is preliminary data.</text>
</comment>
<comment type="similarity">
    <text evidence="1 4">Belongs to the short-chain dehydrogenases/reductases (SDR) family.</text>
</comment>
<dbReference type="InterPro" id="IPR036291">
    <property type="entry name" value="NAD(P)-bd_dom_sf"/>
</dbReference>
<dbReference type="InterPro" id="IPR002347">
    <property type="entry name" value="SDR_fam"/>
</dbReference>
<evidence type="ECO:0000313" key="5">
    <source>
        <dbReference type="EMBL" id="CAG9333771.1"/>
    </source>
</evidence>
<name>A0AAU9K2J3_9CILI</name>
<evidence type="ECO:0000256" key="4">
    <source>
        <dbReference type="RuleBase" id="RU000363"/>
    </source>
</evidence>
<dbReference type="PRINTS" id="PR00081">
    <property type="entry name" value="GDHRDH"/>
</dbReference>
<reference evidence="5" key="1">
    <citation type="submission" date="2021-09" db="EMBL/GenBank/DDBJ databases">
        <authorList>
            <consortium name="AG Swart"/>
            <person name="Singh M."/>
            <person name="Singh A."/>
            <person name="Seah K."/>
            <person name="Emmerich C."/>
        </authorList>
    </citation>
    <scope>NUCLEOTIDE SEQUENCE</scope>
    <source>
        <strain evidence="5">ATCC30299</strain>
    </source>
</reference>
<dbReference type="Pfam" id="PF00106">
    <property type="entry name" value="adh_short"/>
    <property type="match status" value="1"/>
</dbReference>
<keyword evidence="6" id="KW-1185">Reference proteome</keyword>
<dbReference type="Pfam" id="PF13561">
    <property type="entry name" value="adh_short_C2"/>
    <property type="match status" value="1"/>
</dbReference>
<evidence type="ECO:0000256" key="1">
    <source>
        <dbReference type="ARBA" id="ARBA00006484"/>
    </source>
</evidence>
<dbReference type="AlphaFoldDB" id="A0AAU9K2J3"/>
<organism evidence="5 6">
    <name type="scientific">Blepharisma stoltei</name>
    <dbReference type="NCBI Taxonomy" id="1481888"/>
    <lineage>
        <taxon>Eukaryota</taxon>
        <taxon>Sar</taxon>
        <taxon>Alveolata</taxon>
        <taxon>Ciliophora</taxon>
        <taxon>Postciliodesmatophora</taxon>
        <taxon>Heterotrichea</taxon>
        <taxon>Heterotrichida</taxon>
        <taxon>Blepharismidae</taxon>
        <taxon>Blepharisma</taxon>
    </lineage>
</organism>
<accession>A0AAU9K2J3</accession>
<evidence type="ECO:0000313" key="6">
    <source>
        <dbReference type="Proteomes" id="UP001162131"/>
    </source>
</evidence>
<dbReference type="EMBL" id="CAJZBQ010000057">
    <property type="protein sequence ID" value="CAG9333771.1"/>
    <property type="molecule type" value="Genomic_DNA"/>
</dbReference>
<sequence length="272" mass="30306">MAKVIIVTGSNKGLGRAIIEKLITETPEFTSIVMTSRSESLGQQAKEEIEQKYGPQSRLVYHQLDVTDELSIRRLTDFVYHTYGKISVFINNAGIAFKGNDFGPHVVGPTFACNFYGLVNTTEAILPLMADDGHIINVTSRAGKARWIPDEAIRNRFLDPNLTRDGLYHLAGDFIQSVRDGNWTEKGWPTQGYAISKNCANAYTRILARELRESGSRVRVNAVCPGILRTDMAGPTAPLSAEEGTITPILMVRYQGEESGRFWYEGSIQEWD</sequence>
<keyword evidence="2" id="KW-0521">NADP</keyword>
<dbReference type="GO" id="GO:0016491">
    <property type="term" value="F:oxidoreductase activity"/>
    <property type="evidence" value="ECO:0007669"/>
    <property type="project" value="UniProtKB-KW"/>
</dbReference>
<dbReference type="Gene3D" id="3.40.50.720">
    <property type="entry name" value="NAD(P)-binding Rossmann-like Domain"/>
    <property type="match status" value="1"/>
</dbReference>
<dbReference type="PANTHER" id="PTHR43963:SF6">
    <property type="entry name" value="CHAIN DEHYDROGENASE FAMILY PROTEIN, PUTATIVE (AFU_ORTHOLOGUE AFUA_3G15350)-RELATED"/>
    <property type="match status" value="1"/>
</dbReference>
<dbReference type="SUPFAM" id="SSF51735">
    <property type="entry name" value="NAD(P)-binding Rossmann-fold domains"/>
    <property type="match status" value="1"/>
</dbReference>
<evidence type="ECO:0008006" key="7">
    <source>
        <dbReference type="Google" id="ProtNLM"/>
    </source>
</evidence>
<protein>
    <recommendedName>
        <fullName evidence="7">Carbonyl reductase</fullName>
    </recommendedName>
</protein>
<proteinExistence type="inferred from homology"/>
<keyword evidence="3" id="KW-0560">Oxidoreductase</keyword>
<dbReference type="Proteomes" id="UP001162131">
    <property type="component" value="Unassembled WGS sequence"/>
</dbReference>
<dbReference type="PANTHER" id="PTHR43963">
    <property type="entry name" value="CARBONYL REDUCTASE 1-RELATED"/>
    <property type="match status" value="1"/>
</dbReference>
<dbReference type="PRINTS" id="PR00080">
    <property type="entry name" value="SDRFAMILY"/>
</dbReference>
<evidence type="ECO:0000256" key="3">
    <source>
        <dbReference type="ARBA" id="ARBA00023002"/>
    </source>
</evidence>
<gene>
    <name evidence="5" type="ORF">BSTOLATCC_MIC59587</name>
</gene>
<evidence type="ECO:0000256" key="2">
    <source>
        <dbReference type="ARBA" id="ARBA00022857"/>
    </source>
</evidence>